<protein>
    <submittedName>
        <fullName evidence="3">Pilus retraction protein PilT</fullName>
    </submittedName>
</protein>
<gene>
    <name evidence="3" type="ORF">Ga0061063_1553</name>
</gene>
<dbReference type="InterPro" id="IPR001482">
    <property type="entry name" value="T2SS/T4SS_dom"/>
</dbReference>
<reference evidence="4" key="1">
    <citation type="submission" date="2015-08" db="EMBL/GenBank/DDBJ databases">
        <authorList>
            <person name="Varghese N."/>
        </authorList>
    </citation>
    <scope>NUCLEOTIDE SEQUENCE [LARGE SCALE GENOMIC DNA]</scope>
    <source>
        <strain evidence="4">DSM 17901</strain>
    </source>
</reference>
<dbReference type="RefSeq" id="WP_054285606.1">
    <property type="nucleotide sequence ID" value="NZ_CYHA01000003.1"/>
</dbReference>
<dbReference type="InterPro" id="IPR027417">
    <property type="entry name" value="P-loop_NTPase"/>
</dbReference>
<dbReference type="OrthoDB" id="5790493at2"/>
<dbReference type="AlphaFoldDB" id="A0A0K6GX14"/>
<accession>A0A0K6GX14</accession>
<evidence type="ECO:0000259" key="2">
    <source>
        <dbReference type="PROSITE" id="PS00662"/>
    </source>
</evidence>
<dbReference type="InterPro" id="IPR050921">
    <property type="entry name" value="T4SS_GSP_E_ATPase"/>
</dbReference>
<evidence type="ECO:0000313" key="4">
    <source>
        <dbReference type="Proteomes" id="UP000243535"/>
    </source>
</evidence>
<proteinExistence type="inferred from homology"/>
<organism evidence="3 4">
    <name type="scientific">Gulbenkiania indica</name>
    <dbReference type="NCBI Taxonomy" id="375574"/>
    <lineage>
        <taxon>Bacteria</taxon>
        <taxon>Pseudomonadati</taxon>
        <taxon>Pseudomonadota</taxon>
        <taxon>Betaproteobacteria</taxon>
        <taxon>Neisseriales</taxon>
        <taxon>Chromobacteriaceae</taxon>
        <taxon>Gulbenkiania</taxon>
    </lineage>
</organism>
<dbReference type="InterPro" id="IPR006321">
    <property type="entry name" value="PilT/PilU"/>
</dbReference>
<feature type="domain" description="Bacterial type II secretion system protein E" evidence="2">
    <location>
        <begin position="200"/>
        <end position="214"/>
    </location>
</feature>
<dbReference type="Gene3D" id="3.40.50.300">
    <property type="entry name" value="P-loop containing nucleotide triphosphate hydrolases"/>
    <property type="match status" value="1"/>
</dbReference>
<dbReference type="GO" id="GO:0005524">
    <property type="term" value="F:ATP binding"/>
    <property type="evidence" value="ECO:0007669"/>
    <property type="project" value="InterPro"/>
</dbReference>
<dbReference type="FunFam" id="3.40.50.300:FF:001116">
    <property type="entry name" value="Type IV pili twitching motility protein PilT"/>
    <property type="match status" value="1"/>
</dbReference>
<evidence type="ECO:0000313" key="3">
    <source>
        <dbReference type="EMBL" id="CUA83058.1"/>
    </source>
</evidence>
<dbReference type="Proteomes" id="UP000243535">
    <property type="component" value="Unassembled WGS sequence"/>
</dbReference>
<dbReference type="NCBIfam" id="TIGR01420">
    <property type="entry name" value="pilT_fam"/>
    <property type="match status" value="1"/>
</dbReference>
<dbReference type="STRING" id="375574.GCA_001418035_01342"/>
<dbReference type="PROSITE" id="PS00662">
    <property type="entry name" value="T2SP_E"/>
    <property type="match status" value="1"/>
</dbReference>
<dbReference type="GO" id="GO:0016887">
    <property type="term" value="F:ATP hydrolysis activity"/>
    <property type="evidence" value="ECO:0007669"/>
    <property type="project" value="InterPro"/>
</dbReference>
<comment type="similarity">
    <text evidence="1">Belongs to the GSP E family.</text>
</comment>
<name>A0A0K6GX14_9NEIS</name>
<dbReference type="SUPFAM" id="SSF52540">
    <property type="entry name" value="P-loop containing nucleoside triphosphate hydrolases"/>
    <property type="match status" value="1"/>
</dbReference>
<dbReference type="EMBL" id="CYHA01000003">
    <property type="protein sequence ID" value="CUA83058.1"/>
    <property type="molecule type" value="Genomic_DNA"/>
</dbReference>
<dbReference type="Gene3D" id="3.30.450.90">
    <property type="match status" value="1"/>
</dbReference>
<sequence length="378" mass="41907">MEKDQASKFIHDLLKHAIAKSASDIFISADFPPAMKIDGKITPVAPQALTSQHTKELVRSVMNDRQTEEFESHNEANFAISPPGIGRFRVSAFMQQGAAGMVLRRINTEIPTIDGLGLPEVLKDIAMIKRGLVIFVGGTGSGKSTSLASLVDWRNSHAQDHIITIEDPIEYVHPHKKCIVTQREVGVDTDDWDVALKNTLRQAPDVILMGEIRDRETMGYALQFAETGHLCLATLHANNANQALDRILNFFPEERHQQVLMDLSLNMRSIISQRLIPRKGERGRVAAVEILLNSPLVADMIFKGEVASLKDVMARSREGGMQTFDQALFDLYENGLISYEDALRNADSVNDLRLKIKLYSESGKGAGALDSIDHLDIL</sequence>
<evidence type="ECO:0000256" key="1">
    <source>
        <dbReference type="ARBA" id="ARBA00006611"/>
    </source>
</evidence>
<dbReference type="PANTHER" id="PTHR30486:SF12">
    <property type="entry name" value="TYPE IV PILUS ATPASE PILU"/>
    <property type="match status" value="1"/>
</dbReference>
<dbReference type="Pfam" id="PF00437">
    <property type="entry name" value="T2SSE"/>
    <property type="match status" value="1"/>
</dbReference>
<keyword evidence="4" id="KW-1185">Reference proteome</keyword>
<dbReference type="CDD" id="cd01131">
    <property type="entry name" value="PilT"/>
    <property type="match status" value="1"/>
</dbReference>
<dbReference type="PANTHER" id="PTHR30486">
    <property type="entry name" value="TWITCHING MOTILITY PROTEIN PILT"/>
    <property type="match status" value="1"/>
</dbReference>